<sequence length="238" mass="26374">MANRDSTPLATPGVLRKQTSRSVSMTQQSSPSSQIWQEPWPIPAVLRGPSHCGQTPFFFNERDIIDLATKWLGYKVASISFLDHFKYGLDENSDGQSCTSWSKDWVLLMRYLSSSSLDATDLRDYAYGLMAIAIDCQDGDIKVITLCLQFVFIHKLSRCTSKGTKTSAPFVIATHPTGMLRILTQWRGAATSSLATQSSATIFQAGCLFHSPCAVLHLSFRHCHRNRGLAAVSSPRRP</sequence>
<reference evidence="2" key="2">
    <citation type="submission" date="2023-06" db="EMBL/GenBank/DDBJ databases">
        <authorList>
            <consortium name="Lawrence Berkeley National Laboratory"/>
            <person name="Haridas S."/>
            <person name="Hensen N."/>
            <person name="Bonometti L."/>
            <person name="Westerberg I."/>
            <person name="Brannstrom I.O."/>
            <person name="Guillou S."/>
            <person name="Cros-Aarteil S."/>
            <person name="Calhoun S."/>
            <person name="Kuo A."/>
            <person name="Mondo S."/>
            <person name="Pangilinan J."/>
            <person name="Riley R."/>
            <person name="LaButti K."/>
            <person name="Andreopoulos B."/>
            <person name="Lipzen A."/>
            <person name="Chen C."/>
            <person name="Yanf M."/>
            <person name="Daum C."/>
            <person name="Ng V."/>
            <person name="Clum A."/>
            <person name="Steindorff A."/>
            <person name="Ohm R."/>
            <person name="Martin F."/>
            <person name="Silar P."/>
            <person name="Natvig D."/>
            <person name="Lalanne C."/>
            <person name="Gautier V."/>
            <person name="Ament-velasquez S.L."/>
            <person name="Kruys A."/>
            <person name="Hutchinson M.I."/>
            <person name="Powell A.J."/>
            <person name="Barry K."/>
            <person name="Miller A.N."/>
            <person name="Grigoriev I.V."/>
            <person name="Debuchy R."/>
            <person name="Gladieux P."/>
            <person name="Thoren M.H."/>
            <person name="Johannesson H."/>
        </authorList>
    </citation>
    <scope>NUCLEOTIDE SEQUENCE</scope>
    <source>
        <strain evidence="2">CBS 232.78</strain>
    </source>
</reference>
<proteinExistence type="predicted"/>
<feature type="compositionally biased region" description="Low complexity" evidence="1">
    <location>
        <begin position="20"/>
        <end position="34"/>
    </location>
</feature>
<accession>A0AAE0NUG1</accession>
<protein>
    <submittedName>
        <fullName evidence="2">Uncharacterized protein</fullName>
    </submittedName>
</protein>
<evidence type="ECO:0000313" key="3">
    <source>
        <dbReference type="Proteomes" id="UP001285441"/>
    </source>
</evidence>
<comment type="caution">
    <text evidence="2">The sequence shown here is derived from an EMBL/GenBank/DDBJ whole genome shotgun (WGS) entry which is preliminary data.</text>
</comment>
<reference evidence="2" key="1">
    <citation type="journal article" date="2023" name="Mol. Phylogenet. Evol.">
        <title>Genome-scale phylogeny and comparative genomics of the fungal order Sordariales.</title>
        <authorList>
            <person name="Hensen N."/>
            <person name="Bonometti L."/>
            <person name="Westerberg I."/>
            <person name="Brannstrom I.O."/>
            <person name="Guillou S."/>
            <person name="Cros-Aarteil S."/>
            <person name="Calhoun S."/>
            <person name="Haridas S."/>
            <person name="Kuo A."/>
            <person name="Mondo S."/>
            <person name="Pangilinan J."/>
            <person name="Riley R."/>
            <person name="LaButti K."/>
            <person name="Andreopoulos B."/>
            <person name="Lipzen A."/>
            <person name="Chen C."/>
            <person name="Yan M."/>
            <person name="Daum C."/>
            <person name="Ng V."/>
            <person name="Clum A."/>
            <person name="Steindorff A."/>
            <person name="Ohm R.A."/>
            <person name="Martin F."/>
            <person name="Silar P."/>
            <person name="Natvig D.O."/>
            <person name="Lalanne C."/>
            <person name="Gautier V."/>
            <person name="Ament-Velasquez S.L."/>
            <person name="Kruys A."/>
            <person name="Hutchinson M.I."/>
            <person name="Powell A.J."/>
            <person name="Barry K."/>
            <person name="Miller A.N."/>
            <person name="Grigoriev I.V."/>
            <person name="Debuchy R."/>
            <person name="Gladieux P."/>
            <person name="Hiltunen Thoren M."/>
            <person name="Johannesson H."/>
        </authorList>
    </citation>
    <scope>NUCLEOTIDE SEQUENCE</scope>
    <source>
        <strain evidence="2">CBS 232.78</strain>
    </source>
</reference>
<keyword evidence="3" id="KW-1185">Reference proteome</keyword>
<evidence type="ECO:0000313" key="2">
    <source>
        <dbReference type="EMBL" id="KAK3387912.1"/>
    </source>
</evidence>
<dbReference type="Proteomes" id="UP001285441">
    <property type="component" value="Unassembled WGS sequence"/>
</dbReference>
<evidence type="ECO:0000256" key="1">
    <source>
        <dbReference type="SAM" id="MobiDB-lite"/>
    </source>
</evidence>
<dbReference type="AlphaFoldDB" id="A0AAE0NUG1"/>
<dbReference type="EMBL" id="JAULSW010000003">
    <property type="protein sequence ID" value="KAK3387912.1"/>
    <property type="molecule type" value="Genomic_DNA"/>
</dbReference>
<organism evidence="2 3">
    <name type="scientific">Podospora didyma</name>
    <dbReference type="NCBI Taxonomy" id="330526"/>
    <lineage>
        <taxon>Eukaryota</taxon>
        <taxon>Fungi</taxon>
        <taxon>Dikarya</taxon>
        <taxon>Ascomycota</taxon>
        <taxon>Pezizomycotina</taxon>
        <taxon>Sordariomycetes</taxon>
        <taxon>Sordariomycetidae</taxon>
        <taxon>Sordariales</taxon>
        <taxon>Podosporaceae</taxon>
        <taxon>Podospora</taxon>
    </lineage>
</organism>
<name>A0AAE0NUG1_9PEZI</name>
<gene>
    <name evidence="2" type="ORF">B0H63DRAFT_166773</name>
</gene>
<feature type="region of interest" description="Disordered" evidence="1">
    <location>
        <begin position="1"/>
        <end position="35"/>
    </location>
</feature>